<dbReference type="PANTHER" id="PTHR23187:SF4">
    <property type="entry name" value="SKI_DACH DOMAIN-CONTAINING PROTEIN 1"/>
    <property type="match status" value="1"/>
</dbReference>
<name>A0A072PGK0_9EURO</name>
<feature type="region of interest" description="Disordered" evidence="1">
    <location>
        <begin position="612"/>
        <end position="640"/>
    </location>
</feature>
<evidence type="ECO:0000256" key="2">
    <source>
        <dbReference type="SAM" id="SignalP"/>
    </source>
</evidence>
<dbReference type="InterPro" id="IPR052119">
    <property type="entry name" value="ElonginBC-PRC2_ViralRestrict"/>
</dbReference>
<dbReference type="RefSeq" id="XP_013261576.1">
    <property type="nucleotide sequence ID" value="XM_013406122.1"/>
</dbReference>
<reference evidence="3 4" key="1">
    <citation type="submission" date="2013-03" db="EMBL/GenBank/DDBJ databases">
        <title>The Genome Sequence of Exophiala aquamarina CBS 119918.</title>
        <authorList>
            <consortium name="The Broad Institute Genomics Platform"/>
            <person name="Cuomo C."/>
            <person name="de Hoog S."/>
            <person name="Gorbushina A."/>
            <person name="Walker B."/>
            <person name="Young S.K."/>
            <person name="Zeng Q."/>
            <person name="Gargeya S."/>
            <person name="Fitzgerald M."/>
            <person name="Haas B."/>
            <person name="Abouelleil A."/>
            <person name="Allen A.W."/>
            <person name="Alvarado L."/>
            <person name="Arachchi H.M."/>
            <person name="Berlin A.M."/>
            <person name="Chapman S.B."/>
            <person name="Gainer-Dewar J."/>
            <person name="Goldberg J."/>
            <person name="Griggs A."/>
            <person name="Gujja S."/>
            <person name="Hansen M."/>
            <person name="Howarth C."/>
            <person name="Imamovic A."/>
            <person name="Ireland A."/>
            <person name="Larimer J."/>
            <person name="McCowan C."/>
            <person name="Murphy C."/>
            <person name="Pearson M."/>
            <person name="Poon T.W."/>
            <person name="Priest M."/>
            <person name="Roberts A."/>
            <person name="Saif S."/>
            <person name="Shea T."/>
            <person name="Sisk P."/>
            <person name="Sykes S."/>
            <person name="Wortman J."/>
            <person name="Nusbaum C."/>
            <person name="Birren B."/>
        </authorList>
    </citation>
    <scope>NUCLEOTIDE SEQUENCE [LARGE SCALE GENOMIC DNA]</scope>
    <source>
        <strain evidence="3 4">CBS 119918</strain>
    </source>
</reference>
<feature type="compositionally biased region" description="Low complexity" evidence="1">
    <location>
        <begin position="612"/>
        <end position="627"/>
    </location>
</feature>
<feature type="signal peptide" evidence="2">
    <location>
        <begin position="1"/>
        <end position="19"/>
    </location>
</feature>
<dbReference type="STRING" id="1182545.A0A072PGK0"/>
<dbReference type="OrthoDB" id="4121018at2759"/>
<dbReference type="VEuPathDB" id="FungiDB:A1O9_03829"/>
<dbReference type="Proteomes" id="UP000027920">
    <property type="component" value="Unassembled WGS sequence"/>
</dbReference>
<feature type="chain" id="PRO_5001681555" description="Apple domain-containing protein" evidence="2">
    <location>
        <begin position="20"/>
        <end position="1150"/>
    </location>
</feature>
<evidence type="ECO:0000256" key="1">
    <source>
        <dbReference type="SAM" id="MobiDB-lite"/>
    </source>
</evidence>
<feature type="region of interest" description="Disordered" evidence="1">
    <location>
        <begin position="942"/>
        <end position="1041"/>
    </location>
</feature>
<keyword evidence="4" id="KW-1185">Reference proteome</keyword>
<accession>A0A072PGK0</accession>
<evidence type="ECO:0000313" key="4">
    <source>
        <dbReference type="Proteomes" id="UP000027920"/>
    </source>
</evidence>
<evidence type="ECO:0008006" key="5">
    <source>
        <dbReference type="Google" id="ProtNLM"/>
    </source>
</evidence>
<dbReference type="EMBL" id="AMGV01000003">
    <property type="protein sequence ID" value="KEF58986.1"/>
    <property type="molecule type" value="Genomic_DNA"/>
</dbReference>
<comment type="caution">
    <text evidence="3">The sequence shown here is derived from an EMBL/GenBank/DDBJ whole genome shotgun (WGS) entry which is preliminary data.</text>
</comment>
<dbReference type="PANTHER" id="PTHR23187">
    <property type="entry name" value="FLJ44216 PROTEIN-RELATED"/>
    <property type="match status" value="1"/>
</dbReference>
<evidence type="ECO:0000313" key="3">
    <source>
        <dbReference type="EMBL" id="KEF58986.1"/>
    </source>
</evidence>
<sequence>MLFSSLGLWFVLGIGFVDASPPKQGTPTAIATVTPCPSLSAGKIPAPIRVTTQYQPVSTCIPLSKVCVKNKCWTQYSYSTHDFVSTVIPCPFASASSITTVSKTEQSVLVSRSSETVTNTYVTSSVVTRKWRRPATVASTASEYTTVVREWSAVYKDLGPYAIPDYDGSGICTKCQGPNGQNMQSLDVIECVQSADSPTVCREHPEVWIFGQAPSSARTASAICSTHTSVSAAGVYVFEFPQHLPPATIHIPPQTVTYTVPGSGGRFHTSTHTGTATTTVFPGRRWTATITRKCPRPTVINFEIIVKRVIYYVVPPFVHPHGPTSQVEPPATWSDWFPISTTAPPASVSTGWLTTWTYTSSVTTPTSTSSTSGSYTSSSYTISSRTSSAAPTTVGTGFYLQVTATPTGLGKRDIPQYLAFDANNNGIVVNDISLASLIFNGNDNSFISNDLYLGTLELADSPVQRTINFPAGFHTWYFVGNLAQLEGTAGFCLYAPNLVRAYVRPEGCANPIFLVQSIFSTSSSTTSTITSTSSNSLAARSTSASTSSSSSSSSSSISSSAGAVITSISTSLTSVSSTNTTEHSTSIPSTDISLSSMSQSSTFISIASSSSSVASSSSSSTTTTSSTVGPQTADTSSTSLDSQIASSLSSTSSTELMTAAVSTTTETTTTSITLTMSATTTSATATSSGFMLQAVARSLTKRRRDVIQVYVGFANDGAIATEDLGIASIFYLGNNGQLTTDNGKQVGSLISQDSRLIKFLNTPPAFRIWSFPSGIGQLSGAEGFCLISGSVYVVIDIENCAQPINLVQAALFPLSTSSSMAATTTTRAASTTEMTTTTSETGSTTYIYYNPLYEILDYIYCRNYYNVFNNRYYKNDTHQYQNDRYYYDLRNDQHDQRNYYHNKHNYTTSIAGAITSTTSTPSTISSASTTSSASATTTTSSTTAVITSTTSTPSTSSSTSATTTTASTSDATISTTSTTDSTASTTSITTSTTSITSTTSSTSATSTTTSTTSTTDSTTTTTSTTSTTDSTTTTTSPATTTTTTAAAAPTCAALSSPFTAANGDQFSLQCGFQVNGQSLQGSPFSSPDFVTCMEACAADPACVYANYQDRTLPANPPFQPNPVHIQDCTLLSSTNGFVAFAGYDAGTKLP</sequence>
<gene>
    <name evidence="3" type="ORF">A1O9_03829</name>
</gene>
<dbReference type="HOGENOM" id="CLU_276592_0_0_1"/>
<dbReference type="AlphaFoldDB" id="A0A072PGK0"/>
<dbReference type="GeneID" id="25278763"/>
<protein>
    <recommendedName>
        <fullName evidence="5">Apple domain-containing protein</fullName>
    </recommendedName>
</protein>
<proteinExistence type="predicted"/>
<keyword evidence="2" id="KW-0732">Signal</keyword>
<organism evidence="3 4">
    <name type="scientific">Exophiala aquamarina CBS 119918</name>
    <dbReference type="NCBI Taxonomy" id="1182545"/>
    <lineage>
        <taxon>Eukaryota</taxon>
        <taxon>Fungi</taxon>
        <taxon>Dikarya</taxon>
        <taxon>Ascomycota</taxon>
        <taxon>Pezizomycotina</taxon>
        <taxon>Eurotiomycetes</taxon>
        <taxon>Chaetothyriomycetidae</taxon>
        <taxon>Chaetothyriales</taxon>
        <taxon>Herpotrichiellaceae</taxon>
        <taxon>Exophiala</taxon>
    </lineage>
</organism>